<evidence type="ECO:0000256" key="5">
    <source>
        <dbReference type="ARBA" id="ARBA00022670"/>
    </source>
</evidence>
<keyword evidence="10 13" id="KW-1133">Transmembrane helix</keyword>
<evidence type="ECO:0000313" key="16">
    <source>
        <dbReference type="EMBL" id="OQA52588.1"/>
    </source>
</evidence>
<dbReference type="GO" id="GO:0009252">
    <property type="term" value="P:peptidoglycan biosynthetic process"/>
    <property type="evidence" value="ECO:0007669"/>
    <property type="project" value="UniProtKB-KW"/>
</dbReference>
<keyword evidence="9" id="KW-0573">Peptidoglycan synthesis</keyword>
<dbReference type="Proteomes" id="UP000485367">
    <property type="component" value="Unassembled WGS sequence"/>
</dbReference>
<keyword evidence="12" id="KW-0961">Cell wall biogenesis/degradation</keyword>
<sequence>MKKALNNIFSRNRPIGDFRQKINDREYFDKDDRDFDVITHKSPIVNLGVVLAILFFVVLLSRLFFLQVEEGIENNRIAEGNRTRNILTPAPRGMIVDEKDRALVKNDYSYQLVCHINKKRDLDKVDDSLFALIDIPREEVWKQISNSDYTGNVVLKEKIEKDEALILKKSLILFQDFEITPMFIRTYPYRNLSHLLGYIGKISPKEVEDRPSLIVNKMTGKSGIEEAYDEYLQGEPGSQKSEVDASGKLIRYLSEQDAKVGATVKTSINLDLQNFVSEKLSQVASEMKTNAVAVVMDTRNGAIKAMVSIPDYDNSKMSGGISNEEYQELLSDKSNPLLNRAIAGEYPSGSTIKPFIASTALFEKVVDDKIAFDTPAKIELGQWSFPDWKDHGMTDIRTAIAESNNIFFYALGGGWGPIKNGLGPERIKNGLEKFGFGKILGIDLIGERSGFLPTKEWKKEATGEEWYIGNTYNLSIGQGDLNVTPLQITAATASIANGGTLYRPHLISEIKKEDELISSFSDSDFVISKEVMPRDTIRIVQEGMRQTVTSGSARSPFANNFPVSVAAKTGTAQFGNEDKTHAWFISYAPYENPEIAVTVLVEGAGEGSRVSAPIASDIIRWWSEHRG</sequence>
<keyword evidence="6 13" id="KW-0812">Transmembrane</keyword>
<dbReference type="SUPFAM" id="SSF56519">
    <property type="entry name" value="Penicillin binding protein dimerisation domain"/>
    <property type="match status" value="1"/>
</dbReference>
<evidence type="ECO:0000256" key="13">
    <source>
        <dbReference type="SAM" id="Phobius"/>
    </source>
</evidence>
<keyword evidence="3" id="KW-1003">Cell membrane</keyword>
<evidence type="ECO:0000256" key="1">
    <source>
        <dbReference type="ARBA" id="ARBA00004167"/>
    </source>
</evidence>
<evidence type="ECO:0000256" key="2">
    <source>
        <dbReference type="ARBA" id="ARBA00004236"/>
    </source>
</evidence>
<keyword evidence="11 13" id="KW-0472">Membrane</keyword>
<dbReference type="InterPro" id="IPR001460">
    <property type="entry name" value="PCN-bd_Tpept"/>
</dbReference>
<dbReference type="GO" id="GO:0071555">
    <property type="term" value="P:cell wall organization"/>
    <property type="evidence" value="ECO:0007669"/>
    <property type="project" value="UniProtKB-KW"/>
</dbReference>
<dbReference type="InterPro" id="IPR050515">
    <property type="entry name" value="Beta-lactam/transpept"/>
</dbReference>
<evidence type="ECO:0000256" key="9">
    <source>
        <dbReference type="ARBA" id="ARBA00022984"/>
    </source>
</evidence>
<evidence type="ECO:0000256" key="8">
    <source>
        <dbReference type="ARBA" id="ARBA00022960"/>
    </source>
</evidence>
<dbReference type="InterPro" id="IPR036138">
    <property type="entry name" value="PBP_dimer_sf"/>
</dbReference>
<organism evidence="16">
    <name type="scientific">candidate division WS2 bacterium ADurb.Bin280</name>
    <dbReference type="NCBI Taxonomy" id="1852829"/>
    <lineage>
        <taxon>Bacteria</taxon>
        <taxon>candidate division WS2</taxon>
    </lineage>
</organism>
<dbReference type="InterPro" id="IPR005311">
    <property type="entry name" value="PBP_dimer"/>
</dbReference>
<keyword evidence="5" id="KW-0645">Protease</keyword>
<dbReference type="GO" id="GO:0005886">
    <property type="term" value="C:plasma membrane"/>
    <property type="evidence" value="ECO:0007669"/>
    <property type="project" value="UniProtKB-SubCell"/>
</dbReference>
<dbReference type="Gene3D" id="3.40.710.10">
    <property type="entry name" value="DD-peptidase/beta-lactamase superfamily"/>
    <property type="match status" value="1"/>
</dbReference>
<comment type="subcellular location">
    <subcellularLocation>
        <location evidence="2">Cell membrane</location>
    </subcellularLocation>
    <subcellularLocation>
        <location evidence="1">Membrane</location>
        <topology evidence="1">Single-pass membrane protein</topology>
    </subcellularLocation>
</comment>
<gene>
    <name evidence="16" type="primary">spoVD_2</name>
    <name evidence="16" type="ORF">BWY43_00459</name>
</gene>
<evidence type="ECO:0000256" key="7">
    <source>
        <dbReference type="ARBA" id="ARBA00022801"/>
    </source>
</evidence>
<dbReference type="GO" id="GO:0009002">
    <property type="term" value="F:serine-type D-Ala-D-Ala carboxypeptidase activity"/>
    <property type="evidence" value="ECO:0007669"/>
    <property type="project" value="InterPro"/>
</dbReference>
<feature type="domain" description="Penicillin-binding protein transpeptidase" evidence="14">
    <location>
        <begin position="292"/>
        <end position="619"/>
    </location>
</feature>
<dbReference type="Gene3D" id="3.90.1310.10">
    <property type="entry name" value="Penicillin-binding protein 2a (Domain 2)"/>
    <property type="match status" value="1"/>
</dbReference>
<evidence type="ECO:0000256" key="11">
    <source>
        <dbReference type="ARBA" id="ARBA00023136"/>
    </source>
</evidence>
<dbReference type="Gene3D" id="3.30.1390.30">
    <property type="entry name" value="Penicillin-binding protein 2a, domain 3"/>
    <property type="match status" value="1"/>
</dbReference>
<evidence type="ECO:0000256" key="3">
    <source>
        <dbReference type="ARBA" id="ARBA00022475"/>
    </source>
</evidence>
<dbReference type="GO" id="GO:0071972">
    <property type="term" value="F:peptidoglycan L,D-transpeptidase activity"/>
    <property type="evidence" value="ECO:0007669"/>
    <property type="project" value="TreeGrafter"/>
</dbReference>
<dbReference type="InterPro" id="IPR012338">
    <property type="entry name" value="Beta-lactam/transpept-like"/>
</dbReference>
<accession>A0A1V5SDK9</accession>
<keyword evidence="8" id="KW-0133">Cell shape</keyword>
<proteinExistence type="predicted"/>
<dbReference type="GO" id="GO:0008658">
    <property type="term" value="F:penicillin binding"/>
    <property type="evidence" value="ECO:0007669"/>
    <property type="project" value="InterPro"/>
</dbReference>
<dbReference type="GO" id="GO:0008360">
    <property type="term" value="P:regulation of cell shape"/>
    <property type="evidence" value="ECO:0007669"/>
    <property type="project" value="UniProtKB-KW"/>
</dbReference>
<dbReference type="PANTHER" id="PTHR30627">
    <property type="entry name" value="PEPTIDOGLYCAN D,D-TRANSPEPTIDASE"/>
    <property type="match status" value="1"/>
</dbReference>
<dbReference type="InterPro" id="IPR017790">
    <property type="entry name" value="Penicillin-binding_protein_2"/>
</dbReference>
<comment type="caution">
    <text evidence="16">The sequence shown here is derived from an EMBL/GenBank/DDBJ whole genome shotgun (WGS) entry which is preliminary data.</text>
</comment>
<dbReference type="Pfam" id="PF00905">
    <property type="entry name" value="Transpeptidase"/>
    <property type="match status" value="1"/>
</dbReference>
<dbReference type="AlphaFoldDB" id="A0A1V5SDK9"/>
<dbReference type="NCBIfam" id="TIGR03423">
    <property type="entry name" value="pbp2_mrdA"/>
    <property type="match status" value="1"/>
</dbReference>
<evidence type="ECO:0000256" key="12">
    <source>
        <dbReference type="ARBA" id="ARBA00023316"/>
    </source>
</evidence>
<evidence type="ECO:0000259" key="15">
    <source>
        <dbReference type="Pfam" id="PF03717"/>
    </source>
</evidence>
<dbReference type="PANTHER" id="PTHR30627:SF2">
    <property type="entry name" value="PEPTIDOGLYCAN D,D-TRANSPEPTIDASE MRDA"/>
    <property type="match status" value="1"/>
</dbReference>
<evidence type="ECO:0000259" key="14">
    <source>
        <dbReference type="Pfam" id="PF00905"/>
    </source>
</evidence>
<dbReference type="SUPFAM" id="SSF56601">
    <property type="entry name" value="beta-lactamase/transpeptidase-like"/>
    <property type="match status" value="1"/>
</dbReference>
<dbReference type="GO" id="GO:0006508">
    <property type="term" value="P:proteolysis"/>
    <property type="evidence" value="ECO:0007669"/>
    <property type="project" value="UniProtKB-KW"/>
</dbReference>
<keyword evidence="7" id="KW-0378">Hydrolase</keyword>
<protein>
    <submittedName>
        <fullName evidence="16">Stage V sporulation protein D</fullName>
    </submittedName>
</protein>
<keyword evidence="4" id="KW-0997">Cell inner membrane</keyword>
<evidence type="ECO:0000256" key="10">
    <source>
        <dbReference type="ARBA" id="ARBA00022989"/>
    </source>
</evidence>
<dbReference type="Pfam" id="PF03717">
    <property type="entry name" value="PBP_dimer"/>
    <property type="match status" value="1"/>
</dbReference>
<reference evidence="16" key="1">
    <citation type="submission" date="2017-02" db="EMBL/GenBank/DDBJ databases">
        <title>Delving into the versatile metabolic prowess of the omnipresent phylum Bacteroidetes.</title>
        <authorList>
            <person name="Nobu M.K."/>
            <person name="Mei R."/>
            <person name="Narihiro T."/>
            <person name="Kuroda K."/>
            <person name="Liu W.-T."/>
        </authorList>
    </citation>
    <scope>NUCLEOTIDE SEQUENCE</scope>
    <source>
        <strain evidence="16">ADurb.Bin280</strain>
    </source>
</reference>
<name>A0A1V5SDK9_9BACT</name>
<feature type="domain" description="Penicillin-binding protein dimerisation" evidence="15">
    <location>
        <begin position="88"/>
        <end position="251"/>
    </location>
</feature>
<evidence type="ECO:0000256" key="6">
    <source>
        <dbReference type="ARBA" id="ARBA00022692"/>
    </source>
</evidence>
<feature type="transmembrane region" description="Helical" evidence="13">
    <location>
        <begin position="44"/>
        <end position="65"/>
    </location>
</feature>
<evidence type="ECO:0000256" key="4">
    <source>
        <dbReference type="ARBA" id="ARBA00022519"/>
    </source>
</evidence>
<dbReference type="EMBL" id="MWBO01000028">
    <property type="protein sequence ID" value="OQA52588.1"/>
    <property type="molecule type" value="Genomic_DNA"/>
</dbReference>